<dbReference type="InterPro" id="IPR035952">
    <property type="entry name" value="Rhomboid-like_sf"/>
</dbReference>
<dbReference type="GO" id="GO:0016020">
    <property type="term" value="C:membrane"/>
    <property type="evidence" value="ECO:0007669"/>
    <property type="project" value="UniProtKB-SubCell"/>
</dbReference>
<dbReference type="eggNOG" id="COG0705">
    <property type="taxonomic scope" value="Bacteria"/>
</dbReference>
<dbReference type="PANTHER" id="PTHR43731:SF9">
    <property type="entry name" value="SLR1461 PROTEIN"/>
    <property type="match status" value="1"/>
</dbReference>
<reference evidence="7 8" key="1">
    <citation type="submission" date="2012-12" db="EMBL/GenBank/DDBJ databases">
        <title>Genome assembly of Fulvivirga imtechensis AK7.</title>
        <authorList>
            <person name="Nupur N."/>
            <person name="Khatri I."/>
            <person name="Kumar R."/>
            <person name="Subramanian S."/>
            <person name="Pinnaka A."/>
        </authorList>
    </citation>
    <scope>NUCLEOTIDE SEQUENCE [LARGE SCALE GENOMIC DNA]</scope>
    <source>
        <strain evidence="7 8">AK7</strain>
    </source>
</reference>
<dbReference type="InterPro" id="IPR022764">
    <property type="entry name" value="Peptidase_S54_rhomboid_dom"/>
</dbReference>
<evidence type="ECO:0000256" key="2">
    <source>
        <dbReference type="ARBA" id="ARBA00022692"/>
    </source>
</evidence>
<evidence type="ECO:0000256" key="1">
    <source>
        <dbReference type="ARBA" id="ARBA00004141"/>
    </source>
</evidence>
<gene>
    <name evidence="7" type="ORF">C900_05110</name>
</gene>
<name>L8JKL6_9BACT</name>
<dbReference type="Proteomes" id="UP000011135">
    <property type="component" value="Unassembled WGS sequence"/>
</dbReference>
<keyword evidence="4 5" id="KW-0472">Membrane</keyword>
<keyword evidence="3 5" id="KW-1133">Transmembrane helix</keyword>
<dbReference type="InterPro" id="IPR050925">
    <property type="entry name" value="Rhomboid_protease_S54"/>
</dbReference>
<evidence type="ECO:0000313" key="7">
    <source>
        <dbReference type="EMBL" id="ELR69330.1"/>
    </source>
</evidence>
<keyword evidence="2 5" id="KW-0812">Transmembrane</keyword>
<dbReference type="RefSeq" id="WP_009582273.1">
    <property type="nucleotide sequence ID" value="NZ_AMZN01000074.1"/>
</dbReference>
<comment type="caution">
    <text evidence="7">The sequence shown here is derived from an EMBL/GenBank/DDBJ whole genome shotgun (WGS) entry which is preliminary data.</text>
</comment>
<dbReference type="Gene3D" id="1.20.1540.10">
    <property type="entry name" value="Rhomboid-like"/>
    <property type="match status" value="1"/>
</dbReference>
<proteinExistence type="predicted"/>
<evidence type="ECO:0000313" key="8">
    <source>
        <dbReference type="Proteomes" id="UP000011135"/>
    </source>
</evidence>
<protein>
    <recommendedName>
        <fullName evidence="6">Peptidase S54 rhomboid domain-containing protein</fullName>
    </recommendedName>
</protein>
<dbReference type="PANTHER" id="PTHR43731">
    <property type="entry name" value="RHOMBOID PROTEASE"/>
    <property type="match status" value="1"/>
</dbReference>
<feature type="transmembrane region" description="Helical" evidence="5">
    <location>
        <begin position="167"/>
        <end position="186"/>
    </location>
</feature>
<dbReference type="EMBL" id="AMZN01000074">
    <property type="protein sequence ID" value="ELR69330.1"/>
    <property type="molecule type" value="Genomic_DNA"/>
</dbReference>
<dbReference type="OrthoDB" id="465874at2"/>
<evidence type="ECO:0000256" key="5">
    <source>
        <dbReference type="SAM" id="Phobius"/>
    </source>
</evidence>
<comment type="subcellular location">
    <subcellularLocation>
        <location evidence="1">Membrane</location>
        <topology evidence="1">Multi-pass membrane protein</topology>
    </subcellularLocation>
</comment>
<feature type="transmembrane region" description="Helical" evidence="5">
    <location>
        <begin position="15"/>
        <end position="33"/>
    </location>
</feature>
<evidence type="ECO:0000256" key="3">
    <source>
        <dbReference type="ARBA" id="ARBA00022989"/>
    </source>
</evidence>
<sequence>MNANLQGEGVRLRKSIYSTLSFVALIWGIKIIEFTFDYNFGEYGILPRTLSGSLGIVTAPLIHGDVFHLMSNTLPILILGVGLFYFYDKIALSVVFLIYLMTGFWVWVAARDAYHIGASGLVYGILTFLLFGGFFRRDSGTLAISFIVLFLYGGTFIAGVIPEDSAISWESHLMGAIAGILCAVYFRGFKISTAKAPAEEEVPDVTTPELTYFYKPKRQESEIQKNKAEAYIIKYPIPPDDAE</sequence>
<keyword evidence="8" id="KW-1185">Reference proteome</keyword>
<dbReference type="SUPFAM" id="SSF144091">
    <property type="entry name" value="Rhomboid-like"/>
    <property type="match status" value="1"/>
</dbReference>
<organism evidence="7 8">
    <name type="scientific">Fulvivirga imtechensis AK7</name>
    <dbReference type="NCBI Taxonomy" id="1237149"/>
    <lineage>
        <taxon>Bacteria</taxon>
        <taxon>Pseudomonadati</taxon>
        <taxon>Bacteroidota</taxon>
        <taxon>Cytophagia</taxon>
        <taxon>Cytophagales</taxon>
        <taxon>Fulvivirgaceae</taxon>
        <taxon>Fulvivirga</taxon>
    </lineage>
</organism>
<dbReference type="AlphaFoldDB" id="L8JKL6"/>
<feature type="transmembrane region" description="Helical" evidence="5">
    <location>
        <begin position="142"/>
        <end position="161"/>
    </location>
</feature>
<evidence type="ECO:0000259" key="6">
    <source>
        <dbReference type="Pfam" id="PF01694"/>
    </source>
</evidence>
<feature type="domain" description="Peptidase S54 rhomboid" evidence="6">
    <location>
        <begin position="56"/>
        <end position="186"/>
    </location>
</feature>
<dbReference type="GO" id="GO:0004252">
    <property type="term" value="F:serine-type endopeptidase activity"/>
    <property type="evidence" value="ECO:0007669"/>
    <property type="project" value="InterPro"/>
</dbReference>
<feature type="transmembrane region" description="Helical" evidence="5">
    <location>
        <begin position="69"/>
        <end position="87"/>
    </location>
</feature>
<dbReference type="STRING" id="1237149.C900_05110"/>
<evidence type="ECO:0000256" key="4">
    <source>
        <dbReference type="ARBA" id="ARBA00023136"/>
    </source>
</evidence>
<feature type="transmembrane region" description="Helical" evidence="5">
    <location>
        <begin position="116"/>
        <end position="135"/>
    </location>
</feature>
<dbReference type="Pfam" id="PF01694">
    <property type="entry name" value="Rhomboid"/>
    <property type="match status" value="1"/>
</dbReference>
<accession>L8JKL6</accession>
<feature type="transmembrane region" description="Helical" evidence="5">
    <location>
        <begin position="94"/>
        <end position="110"/>
    </location>
</feature>